<dbReference type="PANTHER" id="PTHR13067">
    <property type="entry name" value="CASPASE-ACTIVATED DNASE"/>
    <property type="match status" value="1"/>
</dbReference>
<dbReference type="InterPro" id="IPR039729">
    <property type="entry name" value="DFF40"/>
</dbReference>
<accession>A0A423U1K3</accession>
<name>A0A423U1K3_PENVA</name>
<dbReference type="InterPro" id="IPR044925">
    <property type="entry name" value="His-Me_finger_sf"/>
</dbReference>
<dbReference type="PANTHER" id="PTHR13067:SF2">
    <property type="entry name" value="CASPASE-ACTIVATED DNASE"/>
    <property type="match status" value="1"/>
</dbReference>
<dbReference type="GO" id="GO:0016787">
    <property type="term" value="F:hydrolase activity"/>
    <property type="evidence" value="ECO:0007669"/>
    <property type="project" value="InterPro"/>
</dbReference>
<evidence type="ECO:0000313" key="2">
    <source>
        <dbReference type="EMBL" id="ROT82561.1"/>
    </source>
</evidence>
<dbReference type="InterPro" id="IPR015311">
    <property type="entry name" value="DFF40_C"/>
</dbReference>
<dbReference type="GO" id="GO:0005737">
    <property type="term" value="C:cytoplasm"/>
    <property type="evidence" value="ECO:0007669"/>
    <property type="project" value="InterPro"/>
</dbReference>
<dbReference type="Pfam" id="PF09230">
    <property type="entry name" value="DFF40"/>
    <property type="match status" value="1"/>
</dbReference>
<dbReference type="EMBL" id="QCYY01000803">
    <property type="protein sequence ID" value="ROT82561.1"/>
    <property type="molecule type" value="Genomic_DNA"/>
</dbReference>
<dbReference type="OrthoDB" id="9943677at2759"/>
<dbReference type="GO" id="GO:0006309">
    <property type="term" value="P:apoptotic DNA fragmentation"/>
    <property type="evidence" value="ECO:0007669"/>
    <property type="project" value="InterPro"/>
</dbReference>
<dbReference type="SUPFAM" id="SSF54060">
    <property type="entry name" value="His-Me finger endonucleases"/>
    <property type="match status" value="1"/>
</dbReference>
<evidence type="ECO:0000313" key="3">
    <source>
        <dbReference type="Proteomes" id="UP000283509"/>
    </source>
</evidence>
<dbReference type="STRING" id="6689.A0A423U1K3"/>
<dbReference type="AlphaFoldDB" id="A0A423U1K3"/>
<organism evidence="2 3">
    <name type="scientific">Penaeus vannamei</name>
    <name type="common">Whiteleg shrimp</name>
    <name type="synonym">Litopenaeus vannamei</name>
    <dbReference type="NCBI Taxonomy" id="6689"/>
    <lineage>
        <taxon>Eukaryota</taxon>
        <taxon>Metazoa</taxon>
        <taxon>Ecdysozoa</taxon>
        <taxon>Arthropoda</taxon>
        <taxon>Crustacea</taxon>
        <taxon>Multicrustacea</taxon>
        <taxon>Malacostraca</taxon>
        <taxon>Eumalacostraca</taxon>
        <taxon>Eucarida</taxon>
        <taxon>Decapoda</taxon>
        <taxon>Dendrobranchiata</taxon>
        <taxon>Penaeoidea</taxon>
        <taxon>Penaeidae</taxon>
        <taxon>Penaeus</taxon>
    </lineage>
</organism>
<reference evidence="2 3" key="1">
    <citation type="submission" date="2018-04" db="EMBL/GenBank/DDBJ databases">
        <authorList>
            <person name="Zhang X."/>
            <person name="Yuan J."/>
            <person name="Li F."/>
            <person name="Xiang J."/>
        </authorList>
    </citation>
    <scope>NUCLEOTIDE SEQUENCE [LARGE SCALE GENOMIC DNA]</scope>
    <source>
        <tissue evidence="2">Muscle</tissue>
    </source>
</reference>
<protein>
    <submittedName>
        <fullName evidence="2">Caspase-activated deoxyribonuclease</fullName>
    </submittedName>
</protein>
<reference evidence="2 3" key="2">
    <citation type="submission" date="2019-01" db="EMBL/GenBank/DDBJ databases">
        <title>The decoding of complex shrimp genome reveals the adaptation for benthos swimmer, frequently molting mechanism and breeding impact on genome.</title>
        <authorList>
            <person name="Sun Y."/>
            <person name="Gao Y."/>
            <person name="Yu Y."/>
        </authorList>
    </citation>
    <scope>NUCLEOTIDE SEQUENCE [LARGE SCALE GENOMIC DNA]</scope>
    <source>
        <tissue evidence="2">Muscle</tissue>
    </source>
</reference>
<sequence>MQNIYNPNATKCFQNDKTLKVALSDDTEIDEEYFEFVSPGSELHISSSSEDAPKEIQALAAFLHRCLQNQPQVHDRIMGVLRESSQSPKVAEILGLLSASSQDLVSMSERKCDNEWFKGLDTKFKTKESVMRNSAEMRMRGYFEQAKKELLADDSSSSGPARQAIEFFRQQLKNCGHNAAYFDRTASKCLRLCNSDGLFECEGQYDLSRCFSSHFINPYACREARIVFSTWNLDHVIEKSRAILPTLKKALKGPRAESVNLPYFHSLLFQHKREKEGEDPEGNLKLVHIACHVKKPHEDRCDQGKIYLEEEYSSDKTNGCDVMDGRRVTQSQSRSCGVTATTNLVSTRRRKRTSIDIHSVRRSKRLCLITRKEKTKRQNLYKPL</sequence>
<gene>
    <name evidence="2" type="ORF">C7M84_024262</name>
</gene>
<comment type="caution">
    <text evidence="2">The sequence shown here is derived from an EMBL/GenBank/DDBJ whole genome shotgun (WGS) entry which is preliminary data.</text>
</comment>
<feature type="domain" description="DNA fragmentation factor 40 C-terminal" evidence="1">
    <location>
        <begin position="84"/>
        <end position="307"/>
    </location>
</feature>
<keyword evidence="3" id="KW-1185">Reference proteome</keyword>
<dbReference type="GO" id="GO:0004520">
    <property type="term" value="F:DNA endonuclease activity"/>
    <property type="evidence" value="ECO:0007669"/>
    <property type="project" value="InterPro"/>
</dbReference>
<dbReference type="GO" id="GO:0005634">
    <property type="term" value="C:nucleus"/>
    <property type="evidence" value="ECO:0007669"/>
    <property type="project" value="InterPro"/>
</dbReference>
<evidence type="ECO:0000259" key="1">
    <source>
        <dbReference type="Pfam" id="PF09230"/>
    </source>
</evidence>
<proteinExistence type="predicted"/>
<dbReference type="Proteomes" id="UP000283509">
    <property type="component" value="Unassembled WGS sequence"/>
</dbReference>